<dbReference type="InterPro" id="IPR002293">
    <property type="entry name" value="AA/rel_permease1"/>
</dbReference>
<feature type="transmembrane region" description="Helical" evidence="6">
    <location>
        <begin position="353"/>
        <end position="372"/>
    </location>
</feature>
<dbReference type="GO" id="GO:0005886">
    <property type="term" value="C:plasma membrane"/>
    <property type="evidence" value="ECO:0007669"/>
    <property type="project" value="UniProtKB-SubCell"/>
</dbReference>
<evidence type="ECO:0000313" key="7">
    <source>
        <dbReference type="EMBL" id="KEA55423.1"/>
    </source>
</evidence>
<reference evidence="7" key="1">
    <citation type="submission" date="2014-04" db="EMBL/GenBank/DDBJ databases">
        <title>In planta biocontrol of soil-borne Fusarium wilt of banana through a plant endophytic bacterium, Burkholderia cenocepacia 869T2.</title>
        <authorList>
            <person name="Ho Y.-N."/>
            <person name="Chiang H.-M."/>
            <person name="Chao C.-P."/>
            <person name="Su C.-C."/>
            <person name="Hsu H.-F."/>
            <person name="Guo C.-T."/>
            <person name="Hsieh J.-L."/>
            <person name="Huang C.-C."/>
        </authorList>
    </citation>
    <scope>NUCLEOTIDE SEQUENCE [LARGE SCALE GENOMIC DNA]</scope>
    <source>
        <strain evidence="7">869T2</strain>
    </source>
</reference>
<comment type="caution">
    <text evidence="7">The sequence shown here is derived from an EMBL/GenBank/DDBJ whole genome shotgun (WGS) entry which is preliminary data.</text>
</comment>
<sequence>MAMMSESTGSLQAAPATEDAPRALSQTLSVRDAVMITVSGVTPASSIFVIAPFAIQQAGSGAVLSFVLGGVLALAFALCYAELSAAHRSAGGEYVMAKRVFGTLPGYLTFITVLSVSVFIPAVLASGAVPYLNNALGTHFGNQSVALTIVLLSYLLGMLNIKTNAWITGAFLVVEIGVLMLIAGLGFGSPHRGADVLIAPVVASGNALVPATLAAIVPAIGTAIFCYNGFGSAAYLAEDLRGGNRNVAKAVIYSLLVILVVELVPLTAIVLGAPSLTELTKSADPIGYVVRSLSNPAVSRVVSGGIFLSVFNAIIAIVITMGRLLYSSGRHALWSRACNRAFSTIHPRLQSPWLATLALAVPSAGLVFVSSLDELTAFTVDLLLLIYLVVGLAALASRFVRRDVEHHYRMPLWPVTPLVAVAGAAYTLYTTLATATKSTDLIIIAGLLAAALVMYGVWARHSEAFRAL</sequence>
<comment type="subcellular location">
    <subcellularLocation>
        <location evidence="1">Cell membrane</location>
        <topology evidence="1">Multi-pass membrane protein</topology>
    </subcellularLocation>
</comment>
<dbReference type="Gene3D" id="1.20.1740.10">
    <property type="entry name" value="Amino acid/polyamine transporter I"/>
    <property type="match status" value="1"/>
</dbReference>
<dbReference type="PIRSF" id="PIRSF006060">
    <property type="entry name" value="AA_transporter"/>
    <property type="match status" value="1"/>
</dbReference>
<evidence type="ECO:0000256" key="4">
    <source>
        <dbReference type="ARBA" id="ARBA00022989"/>
    </source>
</evidence>
<dbReference type="InterPro" id="IPR050367">
    <property type="entry name" value="APC_superfamily"/>
</dbReference>
<dbReference type="PANTHER" id="PTHR42770:SF7">
    <property type="entry name" value="MEMBRANE PROTEIN"/>
    <property type="match status" value="1"/>
</dbReference>
<keyword evidence="2" id="KW-1003">Cell membrane</keyword>
<feature type="transmembrane region" description="Helical" evidence="6">
    <location>
        <begin position="33"/>
        <end position="55"/>
    </location>
</feature>
<accession>A0A071M3Q1</accession>
<dbReference type="AlphaFoldDB" id="A0A071M3Q1"/>
<keyword evidence="5 6" id="KW-0472">Membrane</keyword>
<dbReference type="PANTHER" id="PTHR42770">
    <property type="entry name" value="AMINO ACID TRANSPORTER-RELATED"/>
    <property type="match status" value="1"/>
</dbReference>
<dbReference type="Pfam" id="PF13520">
    <property type="entry name" value="AA_permease_2"/>
    <property type="match status" value="1"/>
</dbReference>
<dbReference type="OrthoDB" id="6743928at2"/>
<feature type="transmembrane region" description="Helical" evidence="6">
    <location>
        <begin position="140"/>
        <end position="159"/>
    </location>
</feature>
<feature type="transmembrane region" description="Helical" evidence="6">
    <location>
        <begin position="207"/>
        <end position="230"/>
    </location>
</feature>
<name>A0A071M3Q1_9BURK</name>
<feature type="transmembrane region" description="Helical" evidence="6">
    <location>
        <begin position="301"/>
        <end position="326"/>
    </location>
</feature>
<dbReference type="GO" id="GO:0022857">
    <property type="term" value="F:transmembrane transporter activity"/>
    <property type="evidence" value="ECO:0007669"/>
    <property type="project" value="InterPro"/>
</dbReference>
<feature type="transmembrane region" description="Helical" evidence="6">
    <location>
        <begin position="412"/>
        <end position="429"/>
    </location>
</feature>
<protein>
    <submittedName>
        <fullName evidence="7">Amino acid permease</fullName>
    </submittedName>
</protein>
<feature type="transmembrane region" description="Helical" evidence="6">
    <location>
        <begin position="378"/>
        <end position="400"/>
    </location>
</feature>
<gene>
    <name evidence="7" type="ORF">DT99_32960</name>
</gene>
<evidence type="ECO:0000256" key="5">
    <source>
        <dbReference type="ARBA" id="ARBA00023136"/>
    </source>
</evidence>
<keyword evidence="4 6" id="KW-1133">Transmembrane helix</keyword>
<feature type="transmembrane region" description="Helical" evidence="6">
    <location>
        <begin position="441"/>
        <end position="458"/>
    </location>
</feature>
<evidence type="ECO:0000256" key="3">
    <source>
        <dbReference type="ARBA" id="ARBA00022692"/>
    </source>
</evidence>
<dbReference type="EMBL" id="JJOA01000056">
    <property type="protein sequence ID" value="KEA55423.1"/>
    <property type="molecule type" value="Genomic_DNA"/>
</dbReference>
<evidence type="ECO:0000256" key="2">
    <source>
        <dbReference type="ARBA" id="ARBA00022475"/>
    </source>
</evidence>
<organism evidence="7">
    <name type="scientific">Burkholderia cenocepacia</name>
    <dbReference type="NCBI Taxonomy" id="95486"/>
    <lineage>
        <taxon>Bacteria</taxon>
        <taxon>Pseudomonadati</taxon>
        <taxon>Pseudomonadota</taxon>
        <taxon>Betaproteobacteria</taxon>
        <taxon>Burkholderiales</taxon>
        <taxon>Burkholderiaceae</taxon>
        <taxon>Burkholderia</taxon>
        <taxon>Burkholderia cepacia complex</taxon>
    </lineage>
</organism>
<feature type="transmembrane region" description="Helical" evidence="6">
    <location>
        <begin position="166"/>
        <end position="187"/>
    </location>
</feature>
<evidence type="ECO:0000256" key="1">
    <source>
        <dbReference type="ARBA" id="ARBA00004651"/>
    </source>
</evidence>
<evidence type="ECO:0000256" key="6">
    <source>
        <dbReference type="SAM" id="Phobius"/>
    </source>
</evidence>
<feature type="transmembrane region" description="Helical" evidence="6">
    <location>
        <begin position="61"/>
        <end position="83"/>
    </location>
</feature>
<proteinExistence type="predicted"/>
<feature type="transmembrane region" description="Helical" evidence="6">
    <location>
        <begin position="251"/>
        <end position="273"/>
    </location>
</feature>
<feature type="transmembrane region" description="Helical" evidence="6">
    <location>
        <begin position="104"/>
        <end position="128"/>
    </location>
</feature>
<keyword evidence="3 6" id="KW-0812">Transmembrane</keyword>